<feature type="region of interest" description="Disordered" evidence="8">
    <location>
        <begin position="802"/>
        <end position="825"/>
    </location>
</feature>
<keyword evidence="3" id="KW-0805">Transcription regulation</keyword>
<comment type="caution">
    <text evidence="10">The sequence shown here is derived from an EMBL/GenBank/DDBJ whole genome shotgun (WGS) entry which is preliminary data.</text>
</comment>
<evidence type="ECO:0000313" key="11">
    <source>
        <dbReference type="Proteomes" id="UP000242525"/>
    </source>
</evidence>
<dbReference type="CDD" id="cd12148">
    <property type="entry name" value="fungal_TF_MHR"/>
    <property type="match status" value="1"/>
</dbReference>
<dbReference type="SMART" id="SM00066">
    <property type="entry name" value="GAL4"/>
    <property type="match status" value="1"/>
</dbReference>
<feature type="domain" description="Zn(2)-C6 fungal-type" evidence="9">
    <location>
        <begin position="107"/>
        <end position="136"/>
    </location>
</feature>
<dbReference type="PROSITE" id="PS00463">
    <property type="entry name" value="ZN2_CY6_FUNGAL_1"/>
    <property type="match status" value="1"/>
</dbReference>
<gene>
    <name evidence="10" type="ORF">BN980_GECA07s04190g</name>
</gene>
<evidence type="ECO:0000256" key="8">
    <source>
        <dbReference type="SAM" id="MobiDB-lite"/>
    </source>
</evidence>
<dbReference type="InterPro" id="IPR001138">
    <property type="entry name" value="Zn2Cys6_DnaBD"/>
</dbReference>
<dbReference type="Gene3D" id="4.10.240.10">
    <property type="entry name" value="Zn(2)-C6 fungal-type DNA-binding domain"/>
    <property type="match status" value="1"/>
</dbReference>
<dbReference type="PANTHER" id="PTHR47540:SF2">
    <property type="entry name" value="ZN(II)2CYS6 TRANSCRIPTION FACTOR (EUROFUNG)"/>
    <property type="match status" value="1"/>
</dbReference>
<evidence type="ECO:0000256" key="6">
    <source>
        <dbReference type="ARBA" id="ARBA00023242"/>
    </source>
</evidence>
<sequence length="917" mass="104688">MTPPNEYPLNNKRPSGTEDNFYTSKRPFSSVPNSATNGSWIAYSNVRNEDPAPGSLKQQNVFQPQTISSLIHEDTSSQSPETTDSNQPLYTGSNSQSSKPRIRVAKACDRCKYKKTKCDGMNPCQACVKHKLPCIYTPSAFTKGREPSKTDSDPANPEHVNKDGSAISAESLSAAVESANEMKTMPEKRTAIIGINKPAILARLRDRITVLENDLARLAHQVQTENNNKPKIEPSHLDKPVAPPMIFNPNPLLGQAKKPSPRLKYLYRVSGPNKSSDYAESENPGDNLELELKCALRNHKSKMRYSRRYANYLPFRMGTALTETLPEDMKKKVNVPRVQCYGWNMSGVHYLKPRVIPAPQSNIPEKMARELLSYFFKNINPLFSILHEPMFMEQYDAYLLSPDKRECRLFMAIYHVVCAVSMRFREVSENDHYEQGLEERLFDDGYATLQAFSFEWESLEIVQGYLLLSLYLRACHRQPSAWGALGTAIRMARGMGLMYKMQPTVFPSEYDTLRHERIFWACFVMDRTLCIETGRHFSFREDSITIPFPHYYIDDGWQTPISNALLRFCLSLGDLVFDRDLNLNTNDLASIKARLITWNEGMADFGFNSDTELDKHNLPPALTGHLRLCYYNSLFFIHMRTVFGLLGSQWDTPHLDKQLYVMCVKGVVDVTTTLSKLGQLKTPWWLVLSNLYYAGCVSLLLIYNQVNTIEMGEALHKILELITELVNDGRFSMARECLWSLKMLNHMVKLKFGQTQEMLESLGIDPPPKSLSKINRDRFTSMGYLDPQGREILQINMENKQLSEEREQHQEQHSSEQQQQQLLHQQLPQQQFSLHPPSQNQPQTFSDLNSTFPLVFDTNTAGLSVMTEFPAFDGVTQEARADTQMSLDWFNNWDWDVREFDMAGASQGANSNIGNMS</sequence>
<dbReference type="CDD" id="cd00067">
    <property type="entry name" value="GAL4"/>
    <property type="match status" value="1"/>
</dbReference>
<dbReference type="GO" id="GO:0008270">
    <property type="term" value="F:zinc ion binding"/>
    <property type="evidence" value="ECO:0007669"/>
    <property type="project" value="InterPro"/>
</dbReference>
<keyword evidence="6" id="KW-0539">Nucleus</keyword>
<feature type="compositionally biased region" description="Basic and acidic residues" evidence="8">
    <location>
        <begin position="143"/>
        <end position="152"/>
    </location>
</feature>
<dbReference type="InterPro" id="IPR036864">
    <property type="entry name" value="Zn2-C6_fun-type_DNA-bd_sf"/>
</dbReference>
<evidence type="ECO:0000313" key="10">
    <source>
        <dbReference type="EMBL" id="CDO54407.1"/>
    </source>
</evidence>
<protein>
    <submittedName>
        <fullName evidence="10">Similar to Saccharomyces cerevisiae YMR019W STB4 Protein that binds Sin3p in a two-hybrid assay</fullName>
    </submittedName>
</protein>
<dbReference type="PROSITE" id="PS50048">
    <property type="entry name" value="ZN2_CY6_FUNGAL_2"/>
    <property type="match status" value="1"/>
</dbReference>
<keyword evidence="7" id="KW-0175">Coiled coil</keyword>
<dbReference type="Pfam" id="PF04082">
    <property type="entry name" value="Fungal_trans"/>
    <property type="match status" value="1"/>
</dbReference>
<dbReference type="GO" id="GO:0006351">
    <property type="term" value="P:DNA-templated transcription"/>
    <property type="evidence" value="ECO:0007669"/>
    <property type="project" value="InterPro"/>
</dbReference>
<dbReference type="STRING" id="1173061.A0A0J9XB48"/>
<evidence type="ECO:0000256" key="4">
    <source>
        <dbReference type="ARBA" id="ARBA00023125"/>
    </source>
</evidence>
<feature type="region of interest" description="Disordered" evidence="8">
    <location>
        <begin position="72"/>
        <end position="101"/>
    </location>
</feature>
<feature type="compositionally biased region" description="Polar residues" evidence="8">
    <location>
        <begin position="76"/>
        <end position="99"/>
    </location>
</feature>
<dbReference type="EMBL" id="CCBN010000007">
    <property type="protein sequence ID" value="CDO54407.1"/>
    <property type="molecule type" value="Genomic_DNA"/>
</dbReference>
<dbReference type="PANTHER" id="PTHR47540">
    <property type="entry name" value="THIAMINE REPRESSIBLE GENES REGULATORY PROTEIN THI5"/>
    <property type="match status" value="1"/>
</dbReference>
<dbReference type="Pfam" id="PF00172">
    <property type="entry name" value="Zn_clus"/>
    <property type="match status" value="1"/>
</dbReference>
<dbReference type="SMART" id="SM00906">
    <property type="entry name" value="Fungal_trans"/>
    <property type="match status" value="1"/>
</dbReference>
<feature type="compositionally biased region" description="Polar residues" evidence="8">
    <location>
        <begin position="12"/>
        <end position="37"/>
    </location>
</feature>
<feature type="coiled-coil region" evidence="7">
    <location>
        <begin position="201"/>
        <end position="228"/>
    </location>
</feature>
<dbReference type="InterPro" id="IPR007219">
    <property type="entry name" value="XnlR_reg_dom"/>
</dbReference>
<organism evidence="10 11">
    <name type="scientific">Geotrichum candidum</name>
    <name type="common">Oospora lactis</name>
    <name type="synonym">Dipodascus geotrichum</name>
    <dbReference type="NCBI Taxonomy" id="1173061"/>
    <lineage>
        <taxon>Eukaryota</taxon>
        <taxon>Fungi</taxon>
        <taxon>Dikarya</taxon>
        <taxon>Ascomycota</taxon>
        <taxon>Saccharomycotina</taxon>
        <taxon>Dipodascomycetes</taxon>
        <taxon>Dipodascales</taxon>
        <taxon>Dipodascaceae</taxon>
        <taxon>Geotrichum</taxon>
    </lineage>
</organism>
<keyword evidence="11" id="KW-1185">Reference proteome</keyword>
<feature type="region of interest" description="Disordered" evidence="8">
    <location>
        <begin position="141"/>
        <end position="163"/>
    </location>
</feature>
<dbReference type="OrthoDB" id="4064873at2759"/>
<dbReference type="GO" id="GO:0000981">
    <property type="term" value="F:DNA-binding transcription factor activity, RNA polymerase II-specific"/>
    <property type="evidence" value="ECO:0007669"/>
    <property type="project" value="InterPro"/>
</dbReference>
<evidence type="ECO:0000259" key="9">
    <source>
        <dbReference type="PROSITE" id="PS50048"/>
    </source>
</evidence>
<keyword evidence="2" id="KW-0479">Metal-binding</keyword>
<reference evidence="10" key="1">
    <citation type="submission" date="2014-03" db="EMBL/GenBank/DDBJ databases">
        <authorList>
            <person name="Casaregola S."/>
        </authorList>
    </citation>
    <scope>NUCLEOTIDE SEQUENCE [LARGE SCALE GENOMIC DNA]</scope>
    <source>
        <strain evidence="10">CLIB 918</strain>
    </source>
</reference>
<dbReference type="GO" id="GO:0043565">
    <property type="term" value="F:sequence-specific DNA binding"/>
    <property type="evidence" value="ECO:0007669"/>
    <property type="project" value="TreeGrafter"/>
</dbReference>
<keyword evidence="4" id="KW-0238">DNA-binding</keyword>
<evidence type="ECO:0000256" key="3">
    <source>
        <dbReference type="ARBA" id="ARBA00023015"/>
    </source>
</evidence>
<evidence type="ECO:0000256" key="1">
    <source>
        <dbReference type="ARBA" id="ARBA00004123"/>
    </source>
</evidence>
<feature type="compositionally biased region" description="Basic and acidic residues" evidence="8">
    <location>
        <begin position="802"/>
        <end position="814"/>
    </location>
</feature>
<feature type="region of interest" description="Disordered" evidence="8">
    <location>
        <begin position="1"/>
        <end position="37"/>
    </location>
</feature>
<dbReference type="SUPFAM" id="SSF57701">
    <property type="entry name" value="Zn2/Cys6 DNA-binding domain"/>
    <property type="match status" value="1"/>
</dbReference>
<comment type="subcellular location">
    <subcellularLocation>
        <location evidence="1">Nucleus</location>
    </subcellularLocation>
</comment>
<keyword evidence="5" id="KW-0804">Transcription</keyword>
<evidence type="ECO:0000256" key="2">
    <source>
        <dbReference type="ARBA" id="ARBA00022723"/>
    </source>
</evidence>
<dbReference type="GO" id="GO:0045944">
    <property type="term" value="P:positive regulation of transcription by RNA polymerase II"/>
    <property type="evidence" value="ECO:0007669"/>
    <property type="project" value="TreeGrafter"/>
</dbReference>
<proteinExistence type="predicted"/>
<evidence type="ECO:0000256" key="7">
    <source>
        <dbReference type="SAM" id="Coils"/>
    </source>
</evidence>
<dbReference type="Proteomes" id="UP000242525">
    <property type="component" value="Unassembled WGS sequence"/>
</dbReference>
<accession>A0A0J9XB48</accession>
<feature type="compositionally biased region" description="Low complexity" evidence="8">
    <location>
        <begin position="815"/>
        <end position="825"/>
    </location>
</feature>
<name>A0A0J9XB48_GEOCN</name>
<evidence type="ECO:0000256" key="5">
    <source>
        <dbReference type="ARBA" id="ARBA00023163"/>
    </source>
</evidence>
<dbReference type="InterPro" id="IPR051711">
    <property type="entry name" value="Stress_Response_Reg"/>
</dbReference>
<dbReference type="GO" id="GO:0005634">
    <property type="term" value="C:nucleus"/>
    <property type="evidence" value="ECO:0007669"/>
    <property type="project" value="UniProtKB-SubCell"/>
</dbReference>
<dbReference type="AlphaFoldDB" id="A0A0J9XB48"/>